<evidence type="ECO:0000313" key="1">
    <source>
        <dbReference type="EMBL" id="ACA42342.1"/>
    </source>
</evidence>
<name>B1I0I3_LYSSC</name>
<geneLocation type="plasmid" evidence="1 2">
    <name>pBsph</name>
</geneLocation>
<organism evidence="1 2">
    <name type="scientific">Lysinibacillus sphaericus (strain C3-41)</name>
    <dbReference type="NCBI Taxonomy" id="444177"/>
    <lineage>
        <taxon>Bacteria</taxon>
        <taxon>Bacillati</taxon>
        <taxon>Bacillota</taxon>
        <taxon>Bacilli</taxon>
        <taxon>Bacillales</taxon>
        <taxon>Bacillaceae</taxon>
        <taxon>Lysinibacillus</taxon>
    </lineage>
</organism>
<dbReference type="KEGG" id="lsp:Bsph_p112"/>
<sequence>MVDKKVVYTQCMLPFYFEMKKIYKTIRKVLEYKIFLAIMSQIY</sequence>
<dbReference type="Proteomes" id="UP000002164">
    <property type="component" value="Plasmid pBsph"/>
</dbReference>
<accession>B1I0I3</accession>
<proteinExistence type="predicted"/>
<dbReference type="AlphaFoldDB" id="B1I0I3"/>
<dbReference type="EnsemblBacteria" id="ACA42342">
    <property type="protein sequence ID" value="ACA42342"/>
    <property type="gene ID" value="Bsph_p112"/>
</dbReference>
<keyword evidence="1" id="KW-0614">Plasmid</keyword>
<evidence type="ECO:0000313" key="2">
    <source>
        <dbReference type="Proteomes" id="UP000002164"/>
    </source>
</evidence>
<dbReference type="HOGENOM" id="CLU_3235694_0_0_9"/>
<reference evidence="1 2" key="1">
    <citation type="journal article" date="2008" name="J. Bacteriol.">
        <title>Complete genome sequence of the mosquitocidal bacterium Bacillus sphaericus C3-41 and comparison with those of closely related Bacillus species.</title>
        <authorList>
            <person name="Hu X."/>
            <person name="Fan W."/>
            <person name="Han B."/>
            <person name="Liu H."/>
            <person name="Zheng D."/>
            <person name="Li Q."/>
            <person name="Dong W."/>
            <person name="Yan J."/>
            <person name="Gao M."/>
            <person name="Berry C."/>
            <person name="Yuan Z."/>
        </authorList>
    </citation>
    <scope>NUCLEOTIDE SEQUENCE [LARGE SCALE GENOMIC DNA]</scope>
    <source>
        <strain evidence="1 2">C3-41</strain>
        <plasmid evidence="1 2">pBsph</plasmid>
    </source>
</reference>
<protein>
    <submittedName>
        <fullName evidence="1">Uncharacterized protein</fullName>
    </submittedName>
</protein>
<dbReference type="EMBL" id="CP000818">
    <property type="protein sequence ID" value="ACA42342.1"/>
    <property type="molecule type" value="Genomic_DNA"/>
</dbReference>
<gene>
    <name evidence="1" type="ordered locus">Bsph_p112</name>
</gene>